<dbReference type="Proteomes" id="UP001234178">
    <property type="component" value="Unassembled WGS sequence"/>
</dbReference>
<name>A0ABQ9Z149_9CRUS</name>
<organism evidence="1 2">
    <name type="scientific">Daphnia magna</name>
    <dbReference type="NCBI Taxonomy" id="35525"/>
    <lineage>
        <taxon>Eukaryota</taxon>
        <taxon>Metazoa</taxon>
        <taxon>Ecdysozoa</taxon>
        <taxon>Arthropoda</taxon>
        <taxon>Crustacea</taxon>
        <taxon>Branchiopoda</taxon>
        <taxon>Diplostraca</taxon>
        <taxon>Cladocera</taxon>
        <taxon>Anomopoda</taxon>
        <taxon>Daphniidae</taxon>
        <taxon>Daphnia</taxon>
    </lineage>
</organism>
<accession>A0ABQ9Z149</accession>
<dbReference type="EMBL" id="JAOYFB010000002">
    <property type="protein sequence ID" value="KAK4006630.1"/>
    <property type="molecule type" value="Genomic_DNA"/>
</dbReference>
<reference evidence="1 2" key="1">
    <citation type="journal article" date="2023" name="Nucleic Acids Res.">
        <title>The hologenome of Daphnia magna reveals possible DNA methylation and microbiome-mediated evolution of the host genome.</title>
        <authorList>
            <person name="Chaturvedi A."/>
            <person name="Li X."/>
            <person name="Dhandapani V."/>
            <person name="Marshall H."/>
            <person name="Kissane S."/>
            <person name="Cuenca-Cambronero M."/>
            <person name="Asole G."/>
            <person name="Calvet F."/>
            <person name="Ruiz-Romero M."/>
            <person name="Marangio P."/>
            <person name="Guigo R."/>
            <person name="Rago D."/>
            <person name="Mirbahai L."/>
            <person name="Eastwood N."/>
            <person name="Colbourne J.K."/>
            <person name="Zhou J."/>
            <person name="Mallon E."/>
            <person name="Orsini L."/>
        </authorList>
    </citation>
    <scope>NUCLEOTIDE SEQUENCE [LARGE SCALE GENOMIC DNA]</scope>
    <source>
        <strain evidence="1">LRV0_1</strain>
    </source>
</reference>
<evidence type="ECO:0000313" key="2">
    <source>
        <dbReference type="Proteomes" id="UP001234178"/>
    </source>
</evidence>
<evidence type="ECO:0000313" key="1">
    <source>
        <dbReference type="EMBL" id="KAK4006630.1"/>
    </source>
</evidence>
<keyword evidence="2" id="KW-1185">Reference proteome</keyword>
<gene>
    <name evidence="1" type="ORF">OUZ56_011788</name>
</gene>
<protein>
    <submittedName>
        <fullName evidence="1">Uncharacterized protein</fullName>
    </submittedName>
</protein>
<comment type="caution">
    <text evidence="1">The sequence shown here is derived from an EMBL/GenBank/DDBJ whole genome shotgun (WGS) entry which is preliminary data.</text>
</comment>
<proteinExistence type="predicted"/>
<sequence length="114" mass="11672">MSLNEEIKVGHSFGSPLNGVIFICGNAFISQFGLNPAEAPLVGGVRLLIQSSLLNDGIKGGGGPPHPDGSNGLGLYSGVGGLPIVDTGREFYPLIALTSDQAFAAVNCNDIHLP</sequence>